<dbReference type="PANTHER" id="PTHR10361">
    <property type="entry name" value="SODIUM-BILE ACID COTRANSPORTER"/>
    <property type="match status" value="1"/>
</dbReference>
<evidence type="ECO:0000256" key="7">
    <source>
        <dbReference type="SAM" id="MobiDB-lite"/>
    </source>
</evidence>
<protein>
    <recommendedName>
        <fullName evidence="11">Solute carrier family 10 member 1</fullName>
    </recommendedName>
</protein>
<accession>A0A5J5CQD7</accession>
<name>A0A5J5CQD7_9PERO</name>
<keyword evidence="4" id="KW-0813">Transport</keyword>
<organism evidence="9 10">
    <name type="scientific">Etheostoma spectabile</name>
    <name type="common">orangethroat darter</name>
    <dbReference type="NCBI Taxonomy" id="54343"/>
    <lineage>
        <taxon>Eukaryota</taxon>
        <taxon>Metazoa</taxon>
        <taxon>Chordata</taxon>
        <taxon>Craniata</taxon>
        <taxon>Vertebrata</taxon>
        <taxon>Euteleostomi</taxon>
        <taxon>Actinopterygii</taxon>
        <taxon>Neopterygii</taxon>
        <taxon>Teleostei</taxon>
        <taxon>Neoteleostei</taxon>
        <taxon>Acanthomorphata</taxon>
        <taxon>Eupercaria</taxon>
        <taxon>Perciformes</taxon>
        <taxon>Percoidei</taxon>
        <taxon>Percidae</taxon>
        <taxon>Etheostomatinae</taxon>
        <taxon>Etheostoma</taxon>
    </lineage>
</organism>
<evidence type="ECO:0000256" key="6">
    <source>
        <dbReference type="ARBA" id="ARBA00023136"/>
    </source>
</evidence>
<feature type="transmembrane region" description="Helical" evidence="8">
    <location>
        <begin position="293"/>
        <end position="311"/>
    </location>
</feature>
<keyword evidence="6 8" id="KW-0472">Membrane</keyword>
<evidence type="ECO:0000256" key="3">
    <source>
        <dbReference type="ARBA" id="ARBA00022692"/>
    </source>
</evidence>
<dbReference type="Gene3D" id="1.20.1530.20">
    <property type="match status" value="2"/>
</dbReference>
<reference evidence="9 10" key="1">
    <citation type="submission" date="2019-08" db="EMBL/GenBank/DDBJ databases">
        <title>A chromosome-level genome assembly, high-density linkage maps, and genome scans reveal the genomic architecture of hybrid incompatibilities underlying speciation via character displacement in darters (Percidae: Etheostominae).</title>
        <authorList>
            <person name="Moran R.L."/>
            <person name="Catchen J.M."/>
            <person name="Fuller R.C."/>
        </authorList>
    </citation>
    <scope>NUCLEOTIDE SEQUENCE [LARGE SCALE GENOMIC DNA]</scope>
    <source>
        <strain evidence="9">EspeVRDwgs_2016</strain>
        <tissue evidence="9">Muscle</tissue>
    </source>
</reference>
<proteinExistence type="inferred from homology"/>
<dbReference type="Pfam" id="PF01758">
    <property type="entry name" value="SBF"/>
    <property type="match status" value="1"/>
</dbReference>
<keyword evidence="5 8" id="KW-1133">Transmembrane helix</keyword>
<feature type="transmembrane region" description="Helical" evidence="8">
    <location>
        <begin position="142"/>
        <end position="172"/>
    </location>
</feature>
<comment type="similarity">
    <text evidence="2">Belongs to the bile acid:sodium symporter (BASS) (TC 2.A.28) family.</text>
</comment>
<dbReference type="PANTHER" id="PTHR10361:SF40">
    <property type="entry name" value="HEPATIC SODIUM_BILE ACID COTRANSPORTER"/>
    <property type="match status" value="1"/>
</dbReference>
<dbReference type="GO" id="GO:0016020">
    <property type="term" value="C:membrane"/>
    <property type="evidence" value="ECO:0007669"/>
    <property type="project" value="UniProtKB-SubCell"/>
</dbReference>
<dbReference type="InterPro" id="IPR004710">
    <property type="entry name" value="Bilac:Na_transpt"/>
</dbReference>
<comment type="caution">
    <text evidence="9">The sequence shown here is derived from an EMBL/GenBank/DDBJ whole genome shotgun (WGS) entry which is preliminary data.</text>
</comment>
<evidence type="ECO:0000256" key="2">
    <source>
        <dbReference type="ARBA" id="ARBA00006528"/>
    </source>
</evidence>
<gene>
    <name evidence="9" type="ORF">FQN60_015579</name>
</gene>
<dbReference type="GO" id="GO:0008508">
    <property type="term" value="F:bile acid:sodium symporter activity"/>
    <property type="evidence" value="ECO:0007669"/>
    <property type="project" value="TreeGrafter"/>
</dbReference>
<feature type="transmembrane region" description="Helical" evidence="8">
    <location>
        <begin position="108"/>
        <end position="130"/>
    </location>
</feature>
<dbReference type="InterPro" id="IPR002657">
    <property type="entry name" value="BilAc:Na_symport/Acr3"/>
</dbReference>
<keyword evidence="3 8" id="KW-0812">Transmembrane</keyword>
<evidence type="ECO:0000313" key="10">
    <source>
        <dbReference type="Proteomes" id="UP000327493"/>
    </source>
</evidence>
<keyword evidence="10" id="KW-1185">Reference proteome</keyword>
<comment type="subcellular location">
    <subcellularLocation>
        <location evidence="1">Membrane</location>
        <topology evidence="1">Multi-pass membrane protein</topology>
    </subcellularLocation>
</comment>
<feature type="transmembrane region" description="Helical" evidence="8">
    <location>
        <begin position="218"/>
        <end position="238"/>
    </location>
</feature>
<dbReference type="InterPro" id="IPR038770">
    <property type="entry name" value="Na+/solute_symporter_sf"/>
</dbReference>
<evidence type="ECO:0000313" key="9">
    <source>
        <dbReference type="EMBL" id="KAA8583033.1"/>
    </source>
</evidence>
<feature type="region of interest" description="Disordered" evidence="7">
    <location>
        <begin position="1"/>
        <end position="30"/>
    </location>
</feature>
<keyword evidence="4" id="KW-0769">Symport</keyword>
<sequence>QKESANAQAVDVVSERRGETSRGRSGTNSDLSACAEALNTLKKTTKRNKAITNQYPTFSSTMADTKAYTSDLFSVSVLWQNQSIGFNMTAANTSSVLTGLVSPVMEKIINVLMVVLLFITMVSLGCTMEVSKIKAHIVKPKGVAIAALAHMVMTSCSTVLALGMMPLLFYLYCQGLDLQNSVPYVEILVSLVMILIPCSVGILINYYKPQYAKTITKVGITFMTVGFVGITIAVCLDMEDSILTVLSPPLMAIGALMPVIGYSFGYIISWLFRLNQSERRTVAMETGCQNIQLCSTLLKLAFPPALIGPLFMFPMVYVFFQLTEAGLLIVLFRCHQRFTLRKKDTYQPAITEDKSREACEGTV</sequence>
<dbReference type="AlphaFoldDB" id="A0A5J5CQD7"/>
<evidence type="ECO:0000256" key="1">
    <source>
        <dbReference type="ARBA" id="ARBA00004141"/>
    </source>
</evidence>
<evidence type="ECO:0008006" key="11">
    <source>
        <dbReference type="Google" id="ProtNLM"/>
    </source>
</evidence>
<feature type="non-terminal residue" evidence="9">
    <location>
        <position position="1"/>
    </location>
</feature>
<evidence type="ECO:0000256" key="8">
    <source>
        <dbReference type="SAM" id="Phobius"/>
    </source>
</evidence>
<feature type="transmembrane region" description="Helical" evidence="8">
    <location>
        <begin position="184"/>
        <end position="206"/>
    </location>
</feature>
<evidence type="ECO:0000256" key="5">
    <source>
        <dbReference type="ARBA" id="ARBA00022989"/>
    </source>
</evidence>
<feature type="compositionally biased region" description="Basic and acidic residues" evidence="7">
    <location>
        <begin position="13"/>
        <end position="22"/>
    </location>
</feature>
<evidence type="ECO:0000256" key="4">
    <source>
        <dbReference type="ARBA" id="ARBA00022847"/>
    </source>
</evidence>
<dbReference type="Proteomes" id="UP000327493">
    <property type="component" value="Chromosome 18"/>
</dbReference>
<dbReference type="EMBL" id="VOFY01000018">
    <property type="protein sequence ID" value="KAA8583033.1"/>
    <property type="molecule type" value="Genomic_DNA"/>
</dbReference>
<feature type="transmembrane region" description="Helical" evidence="8">
    <location>
        <begin position="250"/>
        <end position="272"/>
    </location>
</feature>